<dbReference type="PANTHER" id="PTHR43303">
    <property type="entry name" value="NADPH DEHYDROGENASE C23G7.10C-RELATED"/>
    <property type="match status" value="1"/>
</dbReference>
<dbReference type="InterPro" id="IPR044152">
    <property type="entry name" value="YqjM-like"/>
</dbReference>
<organism evidence="7 8">
    <name type="scientific">Candidatus Campylobacter infans</name>
    <dbReference type="NCBI Taxonomy" id="2561898"/>
    <lineage>
        <taxon>Bacteria</taxon>
        <taxon>Pseudomonadati</taxon>
        <taxon>Campylobacterota</taxon>
        <taxon>Epsilonproteobacteria</taxon>
        <taxon>Campylobacterales</taxon>
        <taxon>Campylobacteraceae</taxon>
        <taxon>Campylobacter</taxon>
    </lineage>
</organism>
<dbReference type="RefSeq" id="WP_178696512.1">
    <property type="nucleotide sequence ID" value="NZ_CP049075.1"/>
</dbReference>
<evidence type="ECO:0000256" key="2">
    <source>
        <dbReference type="ARBA" id="ARBA00022630"/>
    </source>
</evidence>
<dbReference type="GO" id="GO:0050661">
    <property type="term" value="F:NADP binding"/>
    <property type="evidence" value="ECO:0007669"/>
    <property type="project" value="InterPro"/>
</dbReference>
<accession>A0A7H9CMB5</accession>
<feature type="domain" description="NADH:flavin oxidoreductase/NADH oxidase N-terminal" evidence="6">
    <location>
        <begin position="2"/>
        <end position="322"/>
    </location>
</feature>
<dbReference type="EMBL" id="CP049075">
    <property type="protein sequence ID" value="QLI05374.1"/>
    <property type="molecule type" value="Genomic_DNA"/>
</dbReference>
<protein>
    <submittedName>
        <fullName evidence="7">Old yellow enzyme (OYE)-related FMN binding domain-containing protein</fullName>
    </submittedName>
</protein>
<keyword evidence="8" id="KW-1185">Reference proteome</keyword>
<evidence type="ECO:0000313" key="7">
    <source>
        <dbReference type="EMBL" id="QLI05374.1"/>
    </source>
</evidence>
<keyword evidence="2" id="KW-0285">Flavoprotein</keyword>
<dbReference type="Gene3D" id="3.20.20.70">
    <property type="entry name" value="Aldolase class I"/>
    <property type="match status" value="1"/>
</dbReference>
<evidence type="ECO:0000256" key="3">
    <source>
        <dbReference type="ARBA" id="ARBA00022643"/>
    </source>
</evidence>
<sequence length="335" mass="36943">MLFKSLKLGDLCLQNRIVMAPMCTFSAKDGRPNAFHRTHYAARALGGVGMVIIEATSVAKNAYIMPSDLALYDEKQTDAHRKLVKSIKRVSKSLVCVQLAHAGAKSSHKSNVSPSGLAFSNSLPKPKELKRDEIHEIIKKFKKATENAKKAGYDMVEIHAAHGFLINEFLSPLTNQRNDEFGGSAERRARFLELIMDEVGEILPFGVRLSCDEWHEGGNGINEAIQIAKICEQKGALYIHASAGGVMQNPSNMPEIKPLYQAQYAKAIKENVSISVIAVGLINTATQGDELLNNGYCDMVAYGRELLRNPNFAFMAAKELNNENFILKPYLGAFK</sequence>
<proteinExistence type="predicted"/>
<evidence type="ECO:0000256" key="5">
    <source>
        <dbReference type="ARBA" id="ARBA00023002"/>
    </source>
</evidence>
<evidence type="ECO:0000256" key="1">
    <source>
        <dbReference type="ARBA" id="ARBA00001917"/>
    </source>
</evidence>
<keyword evidence="3" id="KW-0288">FMN</keyword>
<dbReference type="PANTHER" id="PTHR43303:SF4">
    <property type="entry name" value="NADPH DEHYDROGENASE C23G7.10C-RELATED"/>
    <property type="match status" value="1"/>
</dbReference>
<keyword evidence="5" id="KW-0560">Oxidoreductase</keyword>
<gene>
    <name evidence="7" type="ORF">CINF_0861</name>
</gene>
<evidence type="ECO:0000313" key="8">
    <source>
        <dbReference type="Proteomes" id="UP000509414"/>
    </source>
</evidence>
<dbReference type="KEGG" id="cinf:CINF_0861"/>
<evidence type="ECO:0000259" key="6">
    <source>
        <dbReference type="Pfam" id="PF00724"/>
    </source>
</evidence>
<dbReference type="GO" id="GO:0003959">
    <property type="term" value="F:NADPH dehydrogenase activity"/>
    <property type="evidence" value="ECO:0007669"/>
    <property type="project" value="InterPro"/>
</dbReference>
<name>A0A7H9CMB5_9BACT</name>
<dbReference type="InterPro" id="IPR013785">
    <property type="entry name" value="Aldolase_TIM"/>
</dbReference>
<keyword evidence="4" id="KW-0521">NADP</keyword>
<comment type="cofactor">
    <cofactor evidence="1">
        <name>FMN</name>
        <dbReference type="ChEBI" id="CHEBI:58210"/>
    </cofactor>
</comment>
<evidence type="ECO:0000256" key="4">
    <source>
        <dbReference type="ARBA" id="ARBA00022857"/>
    </source>
</evidence>
<dbReference type="SUPFAM" id="SSF51395">
    <property type="entry name" value="FMN-linked oxidoreductases"/>
    <property type="match status" value="1"/>
</dbReference>
<dbReference type="GO" id="GO:0010181">
    <property type="term" value="F:FMN binding"/>
    <property type="evidence" value="ECO:0007669"/>
    <property type="project" value="InterPro"/>
</dbReference>
<dbReference type="Pfam" id="PF00724">
    <property type="entry name" value="Oxidored_FMN"/>
    <property type="match status" value="1"/>
</dbReference>
<dbReference type="Proteomes" id="UP000509414">
    <property type="component" value="Chromosome"/>
</dbReference>
<dbReference type="InterPro" id="IPR001155">
    <property type="entry name" value="OxRdtase_FMN_N"/>
</dbReference>
<dbReference type="AlphaFoldDB" id="A0A7H9CMB5"/>
<reference evidence="7 8" key="1">
    <citation type="submission" date="2020-02" db="EMBL/GenBank/DDBJ databases">
        <title>Complete genome sequence of the novel Campylobacter species Candidatus Campylobacter infans.</title>
        <authorList>
            <person name="Duim B."/>
            <person name="Zomer A."/>
            <person name="van der Graaf L."/>
            <person name="Wagenaar J."/>
        </authorList>
    </citation>
    <scope>NUCLEOTIDE SEQUENCE [LARGE SCALE GENOMIC DNA]</scope>
    <source>
        <strain evidence="7 8">19S00001</strain>
    </source>
</reference>